<feature type="domain" description="HTH marR-type" evidence="1">
    <location>
        <begin position="12"/>
        <end position="143"/>
    </location>
</feature>
<dbReference type="Proteomes" id="UP000680132">
    <property type="component" value="Unassembled WGS sequence"/>
</dbReference>
<dbReference type="InterPro" id="IPR036390">
    <property type="entry name" value="WH_DNA-bd_sf"/>
</dbReference>
<protein>
    <submittedName>
        <fullName evidence="2">Winged helix-turn-helix transcriptional regulator</fullName>
    </submittedName>
</protein>
<dbReference type="AlphaFoldDB" id="A0A939QHR5"/>
<gene>
    <name evidence="2" type="ORF">J5V96_00075</name>
</gene>
<dbReference type="RefSeq" id="WP_208499200.1">
    <property type="nucleotide sequence ID" value="NZ_JAGFOA010000001.1"/>
</dbReference>
<dbReference type="SUPFAM" id="SSF46785">
    <property type="entry name" value="Winged helix' DNA-binding domain"/>
    <property type="match status" value="1"/>
</dbReference>
<proteinExistence type="predicted"/>
<dbReference type="InterPro" id="IPR036388">
    <property type="entry name" value="WH-like_DNA-bd_sf"/>
</dbReference>
<evidence type="ECO:0000259" key="1">
    <source>
        <dbReference type="PROSITE" id="PS50995"/>
    </source>
</evidence>
<dbReference type="PANTHER" id="PTHR33164:SF95">
    <property type="entry name" value="TRANSCRIPTIONAL REGULATOR"/>
    <property type="match status" value="1"/>
</dbReference>
<dbReference type="GO" id="GO:0003700">
    <property type="term" value="F:DNA-binding transcription factor activity"/>
    <property type="evidence" value="ECO:0007669"/>
    <property type="project" value="InterPro"/>
</dbReference>
<dbReference type="Pfam" id="PF12802">
    <property type="entry name" value="MarR_2"/>
    <property type="match status" value="1"/>
</dbReference>
<dbReference type="PANTHER" id="PTHR33164">
    <property type="entry name" value="TRANSCRIPTIONAL REGULATOR, MARR FAMILY"/>
    <property type="match status" value="1"/>
</dbReference>
<evidence type="ECO:0000313" key="3">
    <source>
        <dbReference type="Proteomes" id="UP000680132"/>
    </source>
</evidence>
<keyword evidence="3" id="KW-1185">Reference proteome</keyword>
<accession>A0A939QHR5</accession>
<sequence length="154" mass="17265">MESLVDEEPEPLRHLGHLLRRAQQVHLAAWQREVSRDITSVQYAALAVLERLPGSSQAVLGAELDLDRSTIADLVARMTRRDLIARTTDPDDRRRNVLELTATGRQTLEALRPRVHGLEEVLVGSLAHADRAELRRILRAMLAEAQRDGLLASE</sequence>
<dbReference type="GO" id="GO:0006950">
    <property type="term" value="P:response to stress"/>
    <property type="evidence" value="ECO:0007669"/>
    <property type="project" value="TreeGrafter"/>
</dbReference>
<evidence type="ECO:0000313" key="2">
    <source>
        <dbReference type="EMBL" id="MBO3661902.1"/>
    </source>
</evidence>
<dbReference type="InterPro" id="IPR039422">
    <property type="entry name" value="MarR/SlyA-like"/>
</dbReference>
<name>A0A939QHR5_9MICO</name>
<dbReference type="SMART" id="SM00347">
    <property type="entry name" value="HTH_MARR"/>
    <property type="match status" value="1"/>
</dbReference>
<reference evidence="2" key="1">
    <citation type="submission" date="2021-03" db="EMBL/GenBank/DDBJ databases">
        <title>Microbacterium sp. nov., a novel actinobacterium isolated from cow dung.</title>
        <authorList>
            <person name="Zhang L."/>
        </authorList>
    </citation>
    <scope>NUCLEOTIDE SEQUENCE</scope>
    <source>
        <strain evidence="2">NEAU-LLB</strain>
    </source>
</reference>
<dbReference type="InterPro" id="IPR000835">
    <property type="entry name" value="HTH_MarR-typ"/>
</dbReference>
<dbReference type="PROSITE" id="PS50995">
    <property type="entry name" value="HTH_MARR_2"/>
    <property type="match status" value="1"/>
</dbReference>
<dbReference type="EMBL" id="JAGFOA010000001">
    <property type="protein sequence ID" value="MBO3661902.1"/>
    <property type="molecule type" value="Genomic_DNA"/>
</dbReference>
<dbReference type="Gene3D" id="1.10.10.10">
    <property type="entry name" value="Winged helix-like DNA-binding domain superfamily/Winged helix DNA-binding domain"/>
    <property type="match status" value="1"/>
</dbReference>
<comment type="caution">
    <text evidence="2">The sequence shown here is derived from an EMBL/GenBank/DDBJ whole genome shotgun (WGS) entry which is preliminary data.</text>
</comment>
<organism evidence="2 3">
    <name type="scientific">Microbacterium stercoris</name>
    <dbReference type="NCBI Taxonomy" id="2820289"/>
    <lineage>
        <taxon>Bacteria</taxon>
        <taxon>Bacillati</taxon>
        <taxon>Actinomycetota</taxon>
        <taxon>Actinomycetes</taxon>
        <taxon>Micrococcales</taxon>
        <taxon>Microbacteriaceae</taxon>
        <taxon>Microbacterium</taxon>
    </lineage>
</organism>